<accession>A0A8H3LYB7</accession>
<reference evidence="2" key="1">
    <citation type="submission" date="2019-10" db="EMBL/GenBank/DDBJ databases">
        <title>Conservation and host-specific expression of non-tandemly repeated heterogenous ribosome RNA gene in arbuscular mycorrhizal fungi.</title>
        <authorList>
            <person name="Maeda T."/>
            <person name="Kobayashi Y."/>
            <person name="Nakagawa T."/>
            <person name="Ezawa T."/>
            <person name="Yamaguchi K."/>
            <person name="Bino T."/>
            <person name="Nishimoto Y."/>
            <person name="Shigenobu S."/>
            <person name="Kawaguchi M."/>
        </authorList>
    </citation>
    <scope>NUCLEOTIDE SEQUENCE</scope>
    <source>
        <strain evidence="2">HR1</strain>
    </source>
</reference>
<dbReference type="EMBL" id="BLAL01000242">
    <property type="protein sequence ID" value="GES95297.1"/>
    <property type="molecule type" value="Genomic_DNA"/>
</dbReference>
<comment type="caution">
    <text evidence="2">The sequence shown here is derived from an EMBL/GenBank/DDBJ whole genome shotgun (WGS) entry which is preliminary data.</text>
</comment>
<organism evidence="2 3">
    <name type="scientific">Rhizophagus clarus</name>
    <dbReference type="NCBI Taxonomy" id="94130"/>
    <lineage>
        <taxon>Eukaryota</taxon>
        <taxon>Fungi</taxon>
        <taxon>Fungi incertae sedis</taxon>
        <taxon>Mucoromycota</taxon>
        <taxon>Glomeromycotina</taxon>
        <taxon>Glomeromycetes</taxon>
        <taxon>Glomerales</taxon>
        <taxon>Glomeraceae</taxon>
        <taxon>Rhizophagus</taxon>
    </lineage>
</organism>
<feature type="compositionally biased region" description="Basic and acidic residues" evidence="1">
    <location>
        <begin position="359"/>
        <end position="368"/>
    </location>
</feature>
<gene>
    <name evidence="2" type="ORF">RCL2_002197200</name>
</gene>
<feature type="region of interest" description="Disordered" evidence="1">
    <location>
        <begin position="349"/>
        <end position="368"/>
    </location>
</feature>
<protein>
    <recommendedName>
        <fullName evidence="4">MULE transposase domain-containing protein</fullName>
    </recommendedName>
</protein>
<sequence>MIKRMAQNLLQNHASPSCILDDNINFVTNYLNGKVVIDNERFLLSNQDLINIRNSMTKEIWGNDYDLMEAAVYYKPRRELNDRGIPIRYLLFSASGGAQRSSSSYNYLILKELTSHYKNKLEQEKGWEWEGTVAITDCDHRERRALIEIWPDIHLILCLKEVYQYLRSFTEKLKNTTEPTTFINQIIVETEVFLMNNLNQEKDSKKTSIINGALNFVYYIRDYWCGDLAIGWCIYGRIIAADLLQVSLDQIPKTNNQLESFNSELKVHQLQKYQNNGHLLRFNVLSVDLIKSITPNILLVVFALLNVSIKKKKIIQIEFNEHQSFGLIDEVIKKFGIYQASPLSQDSLHDLEITPTSPNDHEKNTLYS</sequence>
<evidence type="ECO:0008006" key="4">
    <source>
        <dbReference type="Google" id="ProtNLM"/>
    </source>
</evidence>
<evidence type="ECO:0000256" key="1">
    <source>
        <dbReference type="SAM" id="MobiDB-lite"/>
    </source>
</evidence>
<dbReference type="AlphaFoldDB" id="A0A8H3LYB7"/>
<evidence type="ECO:0000313" key="2">
    <source>
        <dbReference type="EMBL" id="GES95297.1"/>
    </source>
</evidence>
<dbReference type="Proteomes" id="UP000615446">
    <property type="component" value="Unassembled WGS sequence"/>
</dbReference>
<evidence type="ECO:0000313" key="3">
    <source>
        <dbReference type="Proteomes" id="UP000615446"/>
    </source>
</evidence>
<proteinExistence type="predicted"/>
<dbReference type="OrthoDB" id="2442656at2759"/>
<name>A0A8H3LYB7_9GLOM</name>